<keyword evidence="1" id="KW-0812">Transmembrane</keyword>
<feature type="transmembrane region" description="Helical" evidence="1">
    <location>
        <begin position="21"/>
        <end position="40"/>
    </location>
</feature>
<comment type="caution">
    <text evidence="2">The sequence shown here is derived from an EMBL/GenBank/DDBJ whole genome shotgun (WGS) entry which is preliminary data.</text>
</comment>
<gene>
    <name evidence="2" type="ORF">ULMS_20930</name>
</gene>
<keyword evidence="1" id="KW-1133">Transmembrane helix</keyword>
<protein>
    <submittedName>
        <fullName evidence="2">Uncharacterized protein</fullName>
    </submittedName>
</protein>
<evidence type="ECO:0000313" key="3">
    <source>
        <dbReference type="Proteomes" id="UP000326994"/>
    </source>
</evidence>
<evidence type="ECO:0000313" key="2">
    <source>
        <dbReference type="EMBL" id="GEQ86585.1"/>
    </source>
</evidence>
<keyword evidence="1" id="KW-0472">Membrane</keyword>
<evidence type="ECO:0000256" key="1">
    <source>
        <dbReference type="SAM" id="Phobius"/>
    </source>
</evidence>
<dbReference type="InterPro" id="IPR045749">
    <property type="entry name" value="DUF6090"/>
</dbReference>
<accession>A0A5J4G224</accession>
<keyword evidence="3" id="KW-1185">Reference proteome</keyword>
<dbReference type="Pfam" id="PF19578">
    <property type="entry name" value="DUF6090"/>
    <property type="match status" value="1"/>
</dbReference>
<reference evidence="2 3" key="1">
    <citation type="submission" date="2019-08" db="EMBL/GenBank/DDBJ databases">
        <title>Ulvibacter marinistellae sp. nov., isolated from a starfish, Patiria pectinifera.</title>
        <authorList>
            <person name="Kawano K."/>
            <person name="Ushijima N."/>
            <person name="Kihara M."/>
            <person name="Itoh H."/>
        </authorList>
    </citation>
    <scope>NUCLEOTIDE SEQUENCE [LARGE SCALE GENOMIC DNA]</scope>
    <source>
        <strain evidence="2 3">KK4</strain>
    </source>
</reference>
<sequence>MSITLKKVKLQYMFKNKIGRYLLYAIGEIVLVVIGILLALNINNNNEARKENNEYLRILNNIRFDLIKDTLSISKAIPYYESRATLAKRIVNDELSENDYKSCIFCASMLAFEFPILLNKKGSILLSNLNLSISQNDSLAFNILGFYKENEINFEPTRIEVGKNVMENIKHWRNNYPWFSKVISGKGDPKFIDYITNDPDFKNRVAYFKVMISDNYIKKLNDYNEQAKKLIEDIDDRLL</sequence>
<organism evidence="2 3">
    <name type="scientific">Patiriisocius marinistellae</name>
    <dbReference type="NCBI Taxonomy" id="2494560"/>
    <lineage>
        <taxon>Bacteria</taxon>
        <taxon>Pseudomonadati</taxon>
        <taxon>Bacteroidota</taxon>
        <taxon>Flavobacteriia</taxon>
        <taxon>Flavobacteriales</taxon>
        <taxon>Flavobacteriaceae</taxon>
        <taxon>Patiriisocius</taxon>
    </lineage>
</organism>
<name>A0A5J4G224_9FLAO</name>
<dbReference type="EMBL" id="BKCF01000004">
    <property type="protein sequence ID" value="GEQ86585.1"/>
    <property type="molecule type" value="Genomic_DNA"/>
</dbReference>
<dbReference type="Proteomes" id="UP000326994">
    <property type="component" value="Unassembled WGS sequence"/>
</dbReference>
<dbReference type="AlphaFoldDB" id="A0A5J4G224"/>
<proteinExistence type="predicted"/>